<organism evidence="1">
    <name type="scientific">Streptomyces sp. NBC_00008</name>
    <dbReference type="NCBI Taxonomy" id="2903610"/>
    <lineage>
        <taxon>Bacteria</taxon>
        <taxon>Bacillati</taxon>
        <taxon>Actinomycetota</taxon>
        <taxon>Actinomycetes</taxon>
        <taxon>Kitasatosporales</taxon>
        <taxon>Streptomycetaceae</taxon>
        <taxon>Streptomyces</taxon>
    </lineage>
</organism>
<sequence length="413" mass="44198">MATDWAAAERLARGLPLREALDISCARSWVALDLGVRVLAWESPHLLPAHAWADGRRPRWDWNAPLPSVRLRDRPPSESELALALCHPDGRIREAALGRAAGRPALLPLVIVRCADWAEPVRERARALLSREPATALVPWAGLVLLLSRRVQGRCALDLLGRALSEGPAASVEALLGSGDRATRRFAHRIALGRGLLAPDRLARIAASTDDTPLQDLCADAAIASMGEEGQEAVVNTLLAARAPRVRAAGVTALRRTGRHGEARDFLADRSAPVRACARYVLRQGGVDPLPLYRALCAAPADHPGACAGLGECGVPGDAGTLWPLLEHPLPGVRLHTVAGLRALDAVTRERLTPLLDDPSSAVVRAATRALLPDAAGFSREWLYDRAAADRPRPVRVAARRLLRAAGHSGPTR</sequence>
<reference evidence="1" key="1">
    <citation type="submission" date="2022-10" db="EMBL/GenBank/DDBJ databases">
        <title>The complete genomes of actinobacterial strains from the NBC collection.</title>
        <authorList>
            <person name="Joergensen T.S."/>
            <person name="Alvarez Arevalo M."/>
            <person name="Sterndorff E.B."/>
            <person name="Faurdal D."/>
            <person name="Vuksanovic O."/>
            <person name="Mourched A.-S."/>
            <person name="Charusanti P."/>
            <person name="Shaw S."/>
            <person name="Blin K."/>
            <person name="Weber T."/>
        </authorList>
    </citation>
    <scope>NUCLEOTIDE SEQUENCE</scope>
    <source>
        <strain evidence="1">NBC_00008</strain>
    </source>
</reference>
<proteinExistence type="predicted"/>
<accession>A0AAU2VY89</accession>
<protein>
    <submittedName>
        <fullName evidence="1">Uncharacterized protein</fullName>
    </submittedName>
</protein>
<dbReference type="AlphaFoldDB" id="A0AAU2VY89"/>
<evidence type="ECO:0000313" key="1">
    <source>
        <dbReference type="EMBL" id="WTW72689.1"/>
    </source>
</evidence>
<dbReference type="EMBL" id="CP108313">
    <property type="protein sequence ID" value="WTW72689.1"/>
    <property type="molecule type" value="Genomic_DNA"/>
</dbReference>
<gene>
    <name evidence="1" type="ORF">OG398_32790</name>
</gene>
<name>A0AAU2VY89_9ACTN</name>